<proteinExistence type="evidence at transcript level"/>
<protein>
    <submittedName>
        <fullName evidence="1">Putative secreted protein</fullName>
    </submittedName>
</protein>
<accession>A0A0C9S3Q6</accession>
<feature type="non-terminal residue" evidence="1">
    <location>
        <position position="110"/>
    </location>
</feature>
<evidence type="ECO:0000313" key="1">
    <source>
        <dbReference type="EMBL" id="JAG91814.1"/>
    </source>
</evidence>
<reference evidence="1" key="1">
    <citation type="journal article" date="2015" name="PLoS ONE">
        <title>An Insight into the Sialome of the Lone Star Tick, Amblyomma americanum, with a Glimpse on Its Time Dependent Gene Expression.</title>
        <authorList>
            <person name="Karim S."/>
            <person name="Ribeiro J.M."/>
        </authorList>
    </citation>
    <scope>NUCLEOTIDE SEQUENCE</scope>
    <source>
        <tissue evidence="1">Salivary gland</tissue>
    </source>
</reference>
<dbReference type="AlphaFoldDB" id="A0A0C9S3Q6"/>
<organism evidence="1">
    <name type="scientific">Amblyomma americanum</name>
    <name type="common">Lone star tick</name>
    <dbReference type="NCBI Taxonomy" id="6943"/>
    <lineage>
        <taxon>Eukaryota</taxon>
        <taxon>Metazoa</taxon>
        <taxon>Ecdysozoa</taxon>
        <taxon>Arthropoda</taxon>
        <taxon>Chelicerata</taxon>
        <taxon>Arachnida</taxon>
        <taxon>Acari</taxon>
        <taxon>Parasitiformes</taxon>
        <taxon>Ixodida</taxon>
        <taxon>Ixodoidea</taxon>
        <taxon>Ixodidae</taxon>
        <taxon>Amblyomminae</taxon>
        <taxon>Amblyomma</taxon>
    </lineage>
</organism>
<name>A0A0C9S3Q6_AMBAM</name>
<sequence length="110" mass="12403">MLLISFLFCYVQRIVETLFFVCSHPNVFCGLFLSVSPADGVCVYATSRMVALALLIFHVKRGRCRIFTKLFFESSAATLHTKFSTPFCRDCYEWSLSNVSPSASFTNAYG</sequence>
<dbReference type="EMBL" id="GBZX01000926">
    <property type="protein sequence ID" value="JAG91814.1"/>
    <property type="molecule type" value="mRNA"/>
</dbReference>